<gene>
    <name evidence="2" type="primary">spoIID</name>
    <name evidence="2" type="ORF">QOZ84_12695</name>
</gene>
<dbReference type="EMBL" id="JASKYM010000007">
    <property type="protein sequence ID" value="MDK2564412.1"/>
    <property type="molecule type" value="Genomic_DNA"/>
</dbReference>
<evidence type="ECO:0000313" key="2">
    <source>
        <dbReference type="EMBL" id="MDK2564412.1"/>
    </source>
</evidence>
<organism evidence="2 3">
    <name type="scientific">Romboutsia sedimentorum</name>
    <dbReference type="NCBI Taxonomy" id="1368474"/>
    <lineage>
        <taxon>Bacteria</taxon>
        <taxon>Bacillati</taxon>
        <taxon>Bacillota</taxon>
        <taxon>Clostridia</taxon>
        <taxon>Peptostreptococcales</taxon>
        <taxon>Peptostreptococcaceae</taxon>
        <taxon>Romboutsia</taxon>
    </lineage>
</organism>
<proteinExistence type="predicted"/>
<dbReference type="NCBIfam" id="TIGR02669">
    <property type="entry name" value="SpoIID_LytB"/>
    <property type="match status" value="1"/>
</dbReference>
<evidence type="ECO:0000313" key="3">
    <source>
        <dbReference type="Proteomes" id="UP001301012"/>
    </source>
</evidence>
<dbReference type="InterPro" id="IPR013693">
    <property type="entry name" value="SpoIID/LytB_N"/>
</dbReference>
<dbReference type="RefSeq" id="WP_284133336.1">
    <property type="nucleotide sequence ID" value="NZ_JASKYM010000007.1"/>
</dbReference>
<dbReference type="PANTHER" id="PTHR30032">
    <property type="entry name" value="N-ACETYLMURAMOYL-L-ALANINE AMIDASE-RELATED"/>
    <property type="match status" value="1"/>
</dbReference>
<comment type="caution">
    <text evidence="2">The sequence shown here is derived from an EMBL/GenBank/DDBJ whole genome shotgun (WGS) entry which is preliminary data.</text>
</comment>
<dbReference type="Pfam" id="PF08486">
    <property type="entry name" value="SpoIID"/>
    <property type="match status" value="1"/>
</dbReference>
<name>A0ABT7ECI8_9FIRM</name>
<keyword evidence="3" id="KW-1185">Reference proteome</keyword>
<dbReference type="NCBIfam" id="TIGR02870">
    <property type="entry name" value="spore_II_D"/>
    <property type="match status" value="1"/>
</dbReference>
<dbReference type="PANTHER" id="PTHR30032:SF4">
    <property type="entry name" value="AMIDASE ENHANCER"/>
    <property type="match status" value="1"/>
</dbReference>
<protein>
    <submittedName>
        <fullName evidence="2">Stage II sporulation protein D</fullName>
    </submittedName>
</protein>
<dbReference type="Proteomes" id="UP001301012">
    <property type="component" value="Unassembled WGS sequence"/>
</dbReference>
<reference evidence="2 3" key="1">
    <citation type="submission" date="2023-05" db="EMBL/GenBank/DDBJ databases">
        <title>Rombocin, a short stable natural nisin variant, displays selective antimicrobial activity against Listeria monocytogenes and employs dual mode of action to kill target bacterial strains.</title>
        <authorList>
            <person name="Wambui J."/>
            <person name="Stephan R."/>
            <person name="Kuipers O.P."/>
        </authorList>
    </citation>
    <scope>NUCLEOTIDE SEQUENCE [LARGE SCALE GENOMIC DNA]</scope>
    <source>
        <strain evidence="2 3">RC002</strain>
    </source>
</reference>
<dbReference type="InterPro" id="IPR014225">
    <property type="entry name" value="Spore_II_D_firmicutes"/>
</dbReference>
<sequence>MKNPLIVLASVVVCSIAIPILTSVVSYDSIEVTPKEDKKTVVVTKQIVKKAEKKLTSYETINKKSPTINVYNHKLGKTQKMDIEEYLCGVLAGEMSSEFSLEALKAQAVAARTFVMYKENQGNSNKHKNAVVCTDFKHCQEYKSYDELKSKNGKNWMKNSYSKIQQAVKETKGHIITYNDEPILTLYFSTSSGKTENCEEVFSKAYPYLKSVESPYDKNYSPKYVSALQISNKDFVDKFKRSYGGVQVNENDLKNEIKILERSNGGSVDKIKIGNKEIKGTDVRSILNLNSANFDIKFNENYLDIVVKGYGHGVGMSQWGAEGMAKEGHKYYEILSHYYKGTQIKDLY</sequence>
<dbReference type="InterPro" id="IPR051922">
    <property type="entry name" value="Bact_Sporulation_Assoc"/>
</dbReference>
<feature type="domain" description="Sporulation stage II protein D amidase enhancer LytB N-terminal" evidence="1">
    <location>
        <begin position="71"/>
        <end position="178"/>
    </location>
</feature>
<accession>A0ABT7ECI8</accession>
<dbReference type="InterPro" id="IPR013486">
    <property type="entry name" value="SpoIID/LytB"/>
</dbReference>
<evidence type="ECO:0000259" key="1">
    <source>
        <dbReference type="Pfam" id="PF08486"/>
    </source>
</evidence>